<proteinExistence type="predicted"/>
<evidence type="ECO:0000313" key="4">
    <source>
        <dbReference type="Proteomes" id="UP000800200"/>
    </source>
</evidence>
<evidence type="ECO:0000313" key="3">
    <source>
        <dbReference type="EMBL" id="KAF2184172.1"/>
    </source>
</evidence>
<feature type="transmembrane region" description="Helical" evidence="2">
    <location>
        <begin position="113"/>
        <end position="135"/>
    </location>
</feature>
<organism evidence="3 4">
    <name type="scientific">Zopfia rhizophila CBS 207.26</name>
    <dbReference type="NCBI Taxonomy" id="1314779"/>
    <lineage>
        <taxon>Eukaryota</taxon>
        <taxon>Fungi</taxon>
        <taxon>Dikarya</taxon>
        <taxon>Ascomycota</taxon>
        <taxon>Pezizomycotina</taxon>
        <taxon>Dothideomycetes</taxon>
        <taxon>Dothideomycetes incertae sedis</taxon>
        <taxon>Zopfiaceae</taxon>
        <taxon>Zopfia</taxon>
    </lineage>
</organism>
<protein>
    <submittedName>
        <fullName evidence="3">Uncharacterized protein</fullName>
    </submittedName>
</protein>
<dbReference type="AlphaFoldDB" id="A0A6A6E0H7"/>
<keyword evidence="2" id="KW-0472">Membrane</keyword>
<keyword evidence="2" id="KW-0812">Transmembrane</keyword>
<dbReference type="EMBL" id="ML994639">
    <property type="protein sequence ID" value="KAF2184172.1"/>
    <property type="molecule type" value="Genomic_DNA"/>
</dbReference>
<feature type="transmembrane region" description="Helical" evidence="2">
    <location>
        <begin position="485"/>
        <end position="507"/>
    </location>
</feature>
<dbReference type="OrthoDB" id="5337208at2759"/>
<feature type="region of interest" description="Disordered" evidence="1">
    <location>
        <begin position="578"/>
        <end position="610"/>
    </location>
</feature>
<gene>
    <name evidence="3" type="ORF">K469DRAFT_634349</name>
</gene>
<keyword evidence="2" id="KW-1133">Transmembrane helix</keyword>
<name>A0A6A6E0H7_9PEZI</name>
<accession>A0A6A6E0H7</accession>
<evidence type="ECO:0000256" key="2">
    <source>
        <dbReference type="SAM" id="Phobius"/>
    </source>
</evidence>
<reference evidence="3" key="1">
    <citation type="journal article" date="2020" name="Stud. Mycol.">
        <title>101 Dothideomycetes genomes: a test case for predicting lifestyles and emergence of pathogens.</title>
        <authorList>
            <person name="Haridas S."/>
            <person name="Albert R."/>
            <person name="Binder M."/>
            <person name="Bloem J."/>
            <person name="Labutti K."/>
            <person name="Salamov A."/>
            <person name="Andreopoulos B."/>
            <person name="Baker S."/>
            <person name="Barry K."/>
            <person name="Bills G."/>
            <person name="Bluhm B."/>
            <person name="Cannon C."/>
            <person name="Castanera R."/>
            <person name="Culley D."/>
            <person name="Daum C."/>
            <person name="Ezra D."/>
            <person name="Gonzalez J."/>
            <person name="Henrissat B."/>
            <person name="Kuo A."/>
            <person name="Liang C."/>
            <person name="Lipzen A."/>
            <person name="Lutzoni F."/>
            <person name="Magnuson J."/>
            <person name="Mondo S."/>
            <person name="Nolan M."/>
            <person name="Ohm R."/>
            <person name="Pangilinan J."/>
            <person name="Park H.-J."/>
            <person name="Ramirez L."/>
            <person name="Alfaro M."/>
            <person name="Sun H."/>
            <person name="Tritt A."/>
            <person name="Yoshinaga Y."/>
            <person name="Zwiers L.-H."/>
            <person name="Turgeon B."/>
            <person name="Goodwin S."/>
            <person name="Spatafora J."/>
            <person name="Crous P."/>
            <person name="Grigoriev I."/>
        </authorList>
    </citation>
    <scope>NUCLEOTIDE SEQUENCE</scope>
    <source>
        <strain evidence="3">CBS 207.26</strain>
    </source>
</reference>
<sequence>MAVLQQIQELASRSENYVLLQRFAMPTEHGPKDAIAVTVPVSKILLSFYTLMMNVIILHLWYLFVLVAIAVAAKSRTLTRNMGVANVAIWNSQASPLSIIKSMFEYRSHIPGYAFMWAAAAFLAWACAFIMSLLVSPSLIIGTAAPANLQNLYYPTHPGSQESSAYLRYNSLLVPSNLRAIEVLEAANPKTGQKTNTSSFNVVVQDPKCSKDSSGNQTCQIDYSFHLSGIDFGLQYIPDLRLEVQGSCRTEYSWYQGYDVVDNITVDFYNVFNDPEVQHQVSLGDGKAPIATVFLPSSTIRGANLSFAFIISSMQRLSYTPGVDPWYLTEPYNGDDFAVGYQVQQGRPGLLCWEQSLWSHGDGPKKSIVEIEQVEGLQPGLVEVFKAALSQPRIIGLAQALGTSALKSAATSVGLFFDAETSNLHQDLQRLVLGAYVATKNTLAETTMFNDPPKDIPNLAFDQKTKQFKDGVADFVIYGSNFAALSVRVIIVVPVITVFLWLSVYLLTDNPCIPLPWAYVNALKAPVLYSSVDNETLETERPGNWKRTSQAPYYTEKESLVAVRPKYDLESRVFSWDSHTQGMRNDSEGSGPKSPRTIEEGLKTNGDHEV</sequence>
<evidence type="ECO:0000256" key="1">
    <source>
        <dbReference type="SAM" id="MobiDB-lite"/>
    </source>
</evidence>
<feature type="compositionally biased region" description="Basic and acidic residues" evidence="1">
    <location>
        <begin position="596"/>
        <end position="610"/>
    </location>
</feature>
<dbReference type="Proteomes" id="UP000800200">
    <property type="component" value="Unassembled WGS sequence"/>
</dbReference>
<feature type="transmembrane region" description="Helical" evidence="2">
    <location>
        <begin position="48"/>
        <end position="73"/>
    </location>
</feature>
<keyword evidence="4" id="KW-1185">Reference proteome</keyword>